<evidence type="ECO:0000259" key="6">
    <source>
        <dbReference type="PROSITE" id="PS50865"/>
    </source>
</evidence>
<evidence type="ECO:0000313" key="7">
    <source>
        <dbReference type="EMBL" id="GAQ80388.1"/>
    </source>
</evidence>
<evidence type="ECO:0000313" key="8">
    <source>
        <dbReference type="Proteomes" id="UP000054558"/>
    </source>
</evidence>
<organism evidence="7 8">
    <name type="scientific">Klebsormidium nitens</name>
    <name type="common">Green alga</name>
    <name type="synonym">Ulothrix nitens</name>
    <dbReference type="NCBI Taxonomy" id="105231"/>
    <lineage>
        <taxon>Eukaryota</taxon>
        <taxon>Viridiplantae</taxon>
        <taxon>Streptophyta</taxon>
        <taxon>Klebsormidiophyceae</taxon>
        <taxon>Klebsormidiales</taxon>
        <taxon>Klebsormidiaceae</taxon>
        <taxon>Klebsormidium</taxon>
    </lineage>
</organism>
<dbReference type="InterPro" id="IPR002893">
    <property type="entry name" value="Znf_MYND"/>
</dbReference>
<proteinExistence type="predicted"/>
<dbReference type="PROSITE" id="PS50865">
    <property type="entry name" value="ZF_MYND_2"/>
    <property type="match status" value="1"/>
</dbReference>
<keyword evidence="1" id="KW-0479">Metal-binding</keyword>
<evidence type="ECO:0000256" key="5">
    <source>
        <dbReference type="SAM" id="MobiDB-lite"/>
    </source>
</evidence>
<protein>
    <recommendedName>
        <fullName evidence="6">MYND-type domain-containing protein</fullName>
    </recommendedName>
</protein>
<feature type="region of interest" description="Disordered" evidence="5">
    <location>
        <begin position="48"/>
        <end position="67"/>
    </location>
</feature>
<keyword evidence="3" id="KW-0862">Zinc</keyword>
<dbReference type="Pfam" id="PF01753">
    <property type="entry name" value="zf-MYND"/>
    <property type="match status" value="1"/>
</dbReference>
<keyword evidence="8" id="KW-1185">Reference proteome</keyword>
<evidence type="ECO:0000256" key="2">
    <source>
        <dbReference type="ARBA" id="ARBA00022771"/>
    </source>
</evidence>
<accession>A0A1Y1HX10</accession>
<evidence type="ECO:0000256" key="3">
    <source>
        <dbReference type="ARBA" id="ARBA00022833"/>
    </source>
</evidence>
<dbReference type="Gene3D" id="6.10.140.2220">
    <property type="match status" value="1"/>
</dbReference>
<reference evidence="7 8" key="1">
    <citation type="journal article" date="2014" name="Nat. Commun.">
        <title>Klebsormidium flaccidum genome reveals primary factors for plant terrestrial adaptation.</title>
        <authorList>
            <person name="Hori K."/>
            <person name="Maruyama F."/>
            <person name="Fujisawa T."/>
            <person name="Togashi T."/>
            <person name="Yamamoto N."/>
            <person name="Seo M."/>
            <person name="Sato S."/>
            <person name="Yamada T."/>
            <person name="Mori H."/>
            <person name="Tajima N."/>
            <person name="Moriyama T."/>
            <person name="Ikeuchi M."/>
            <person name="Watanabe M."/>
            <person name="Wada H."/>
            <person name="Kobayashi K."/>
            <person name="Saito M."/>
            <person name="Masuda T."/>
            <person name="Sasaki-Sekimoto Y."/>
            <person name="Mashiguchi K."/>
            <person name="Awai K."/>
            <person name="Shimojima M."/>
            <person name="Masuda S."/>
            <person name="Iwai M."/>
            <person name="Nobusawa T."/>
            <person name="Narise T."/>
            <person name="Kondo S."/>
            <person name="Saito H."/>
            <person name="Sato R."/>
            <person name="Murakawa M."/>
            <person name="Ihara Y."/>
            <person name="Oshima-Yamada Y."/>
            <person name="Ohtaka K."/>
            <person name="Satoh M."/>
            <person name="Sonobe K."/>
            <person name="Ishii M."/>
            <person name="Ohtani R."/>
            <person name="Kanamori-Sato M."/>
            <person name="Honoki R."/>
            <person name="Miyazaki D."/>
            <person name="Mochizuki H."/>
            <person name="Umetsu J."/>
            <person name="Higashi K."/>
            <person name="Shibata D."/>
            <person name="Kamiya Y."/>
            <person name="Sato N."/>
            <person name="Nakamura Y."/>
            <person name="Tabata S."/>
            <person name="Ida S."/>
            <person name="Kurokawa K."/>
            <person name="Ohta H."/>
        </authorList>
    </citation>
    <scope>NUCLEOTIDE SEQUENCE [LARGE SCALE GENOMIC DNA]</scope>
    <source>
        <strain evidence="7 8">NIES-2285</strain>
    </source>
</reference>
<dbReference type="GO" id="GO:0008270">
    <property type="term" value="F:zinc ion binding"/>
    <property type="evidence" value="ECO:0007669"/>
    <property type="project" value="UniProtKB-KW"/>
</dbReference>
<name>A0A1Y1HX10_KLENI</name>
<dbReference type="Proteomes" id="UP000054558">
    <property type="component" value="Unassembled WGS sequence"/>
</dbReference>
<dbReference type="OrthoDB" id="443682at2759"/>
<dbReference type="SUPFAM" id="SSF144232">
    <property type="entry name" value="HIT/MYND zinc finger-like"/>
    <property type="match status" value="1"/>
</dbReference>
<feature type="compositionally biased region" description="Basic and acidic residues" evidence="5">
    <location>
        <begin position="56"/>
        <end position="67"/>
    </location>
</feature>
<evidence type="ECO:0000256" key="1">
    <source>
        <dbReference type="ARBA" id="ARBA00022723"/>
    </source>
</evidence>
<keyword evidence="2 4" id="KW-0863">Zinc-finger</keyword>
<dbReference type="EMBL" id="DF237002">
    <property type="protein sequence ID" value="GAQ80388.1"/>
    <property type="molecule type" value="Genomic_DNA"/>
</dbReference>
<gene>
    <name evidence="7" type="ORF">KFL_000530160</name>
</gene>
<sequence length="67" mass="7194">MACVSGVVEVRQKTFKACGACGAAQNCSRERQMVRWKNGHKQECKMSRQGACSGSEKGKRSKDNGGG</sequence>
<dbReference type="AlphaFoldDB" id="A0A1Y1HX10"/>
<evidence type="ECO:0000256" key="4">
    <source>
        <dbReference type="PROSITE-ProRule" id="PRU00134"/>
    </source>
</evidence>
<feature type="domain" description="MYND-type" evidence="6">
    <location>
        <begin position="1"/>
        <end position="44"/>
    </location>
</feature>